<proteinExistence type="inferred from homology"/>
<evidence type="ECO:0000256" key="6">
    <source>
        <dbReference type="ARBA" id="ARBA00023054"/>
    </source>
</evidence>
<evidence type="ECO:0000259" key="8">
    <source>
        <dbReference type="SMART" id="SM00382"/>
    </source>
</evidence>
<dbReference type="InterPro" id="IPR008921">
    <property type="entry name" value="DNA_pol3_clamp-load_cplx_C"/>
</dbReference>
<dbReference type="Gene3D" id="3.40.50.300">
    <property type="entry name" value="P-loop containing nucleotide triphosphate hydrolases"/>
    <property type="match status" value="1"/>
</dbReference>
<dbReference type="InterPro" id="IPR054506">
    <property type="entry name" value="DnaA_N-like_STI"/>
</dbReference>
<feature type="region of interest" description="Disordered" evidence="7">
    <location>
        <begin position="891"/>
        <end position="932"/>
    </location>
</feature>
<dbReference type="Pfam" id="PF13177">
    <property type="entry name" value="DNA_pol3_delta2"/>
    <property type="match status" value="1"/>
</dbReference>
<evidence type="ECO:0000256" key="4">
    <source>
        <dbReference type="ARBA" id="ARBA00022833"/>
    </source>
</evidence>
<gene>
    <name evidence="9" type="ORF">HID58_021514</name>
</gene>
<name>A0ABQ8CWM8_BRANA</name>
<dbReference type="Pfam" id="PF23007">
    <property type="entry name" value="DnaA_N-like_STI"/>
    <property type="match status" value="1"/>
</dbReference>
<evidence type="ECO:0000256" key="3">
    <source>
        <dbReference type="ARBA" id="ARBA00022741"/>
    </source>
</evidence>
<feature type="domain" description="AAA+ ATPase" evidence="8">
    <location>
        <begin position="367"/>
        <end position="514"/>
    </location>
</feature>
<dbReference type="SUPFAM" id="SSF52540">
    <property type="entry name" value="P-loop containing nucleoside triphosphate hydrolases"/>
    <property type="match status" value="1"/>
</dbReference>
<protein>
    <recommendedName>
        <fullName evidence="8">AAA+ ATPase domain-containing protein</fullName>
    </recommendedName>
</protein>
<dbReference type="Pfam" id="PF12169">
    <property type="entry name" value="DNA_pol3_gamma3"/>
    <property type="match status" value="1"/>
</dbReference>
<dbReference type="InterPro" id="IPR027417">
    <property type="entry name" value="P-loop_NTPase"/>
</dbReference>
<feature type="region of interest" description="Disordered" evidence="7">
    <location>
        <begin position="28"/>
        <end position="59"/>
    </location>
</feature>
<evidence type="ECO:0000313" key="9">
    <source>
        <dbReference type="EMBL" id="KAH0921496.1"/>
    </source>
</evidence>
<evidence type="ECO:0000313" key="10">
    <source>
        <dbReference type="Proteomes" id="UP000824890"/>
    </source>
</evidence>
<dbReference type="Proteomes" id="UP000824890">
    <property type="component" value="Unassembled WGS sequence"/>
</dbReference>
<dbReference type="InterPro" id="IPR050238">
    <property type="entry name" value="DNA_Rep/Repair_Clamp_Loader"/>
</dbReference>
<comment type="caution">
    <text evidence="9">The sequence shown here is derived from an EMBL/GenBank/DDBJ whole genome shotgun (WGS) entry which is preliminary data.</text>
</comment>
<dbReference type="SUPFAM" id="SSF48019">
    <property type="entry name" value="post-AAA+ oligomerization domain-like"/>
    <property type="match status" value="1"/>
</dbReference>
<feature type="region of interest" description="Disordered" evidence="7">
    <location>
        <begin position="123"/>
        <end position="148"/>
    </location>
</feature>
<keyword evidence="10" id="KW-1185">Reference proteome</keyword>
<dbReference type="Pfam" id="PF22608">
    <property type="entry name" value="DNAX_ATPase_lid"/>
    <property type="match status" value="1"/>
</dbReference>
<organism evidence="9 10">
    <name type="scientific">Brassica napus</name>
    <name type="common">Rape</name>
    <dbReference type="NCBI Taxonomy" id="3708"/>
    <lineage>
        <taxon>Eukaryota</taxon>
        <taxon>Viridiplantae</taxon>
        <taxon>Streptophyta</taxon>
        <taxon>Embryophyta</taxon>
        <taxon>Tracheophyta</taxon>
        <taxon>Spermatophyta</taxon>
        <taxon>Magnoliopsida</taxon>
        <taxon>eudicotyledons</taxon>
        <taxon>Gunneridae</taxon>
        <taxon>Pentapetalae</taxon>
        <taxon>rosids</taxon>
        <taxon>malvids</taxon>
        <taxon>Brassicales</taxon>
        <taxon>Brassicaceae</taxon>
        <taxon>Brassiceae</taxon>
        <taxon>Brassica</taxon>
    </lineage>
</organism>
<dbReference type="InterPro" id="IPR012763">
    <property type="entry name" value="DNA_pol_III_sug/sutau_N"/>
</dbReference>
<feature type="compositionally biased region" description="Low complexity" evidence="7">
    <location>
        <begin position="34"/>
        <end position="46"/>
    </location>
</feature>
<comment type="similarity">
    <text evidence="1">Belongs to the DnaX/STICHEL family.</text>
</comment>
<dbReference type="InterPro" id="IPR022754">
    <property type="entry name" value="DNA_pol_III_gamma-3"/>
</dbReference>
<dbReference type="InterPro" id="IPR045085">
    <property type="entry name" value="HLD_clamp_pol_III_gamma_tau"/>
</dbReference>
<evidence type="ECO:0000256" key="2">
    <source>
        <dbReference type="ARBA" id="ARBA00022723"/>
    </source>
</evidence>
<evidence type="ECO:0000256" key="1">
    <source>
        <dbReference type="ARBA" id="ARBA00006360"/>
    </source>
</evidence>
<evidence type="ECO:0000256" key="7">
    <source>
        <dbReference type="SAM" id="MobiDB-lite"/>
    </source>
</evidence>
<reference evidence="9 10" key="1">
    <citation type="submission" date="2021-05" db="EMBL/GenBank/DDBJ databases">
        <title>Genome Assembly of Synthetic Allotetraploid Brassica napus Reveals Homoeologous Exchanges between Subgenomes.</title>
        <authorList>
            <person name="Davis J.T."/>
        </authorList>
    </citation>
    <scope>NUCLEOTIDE SEQUENCE [LARGE SCALE GENOMIC DNA]</scope>
    <source>
        <strain evidence="10">cv. Da-Ae</strain>
        <tissue evidence="9">Seedling</tissue>
    </source>
</reference>
<dbReference type="NCBIfam" id="TIGR02397">
    <property type="entry name" value="dnaX_nterm"/>
    <property type="match status" value="1"/>
</dbReference>
<dbReference type="PANTHER" id="PTHR11669">
    <property type="entry name" value="REPLICATION FACTOR C / DNA POLYMERASE III GAMMA-TAU SUBUNIT"/>
    <property type="match status" value="1"/>
</dbReference>
<keyword evidence="6" id="KW-0175">Coiled coil</keyword>
<feature type="region of interest" description="Disordered" evidence="7">
    <location>
        <begin position="314"/>
        <end position="333"/>
    </location>
</feature>
<dbReference type="InterPro" id="IPR003593">
    <property type="entry name" value="AAA+_ATPase"/>
</dbReference>
<feature type="region of interest" description="Disordered" evidence="7">
    <location>
        <begin position="692"/>
        <end position="714"/>
    </location>
</feature>
<keyword evidence="2" id="KW-0479">Metal-binding</keyword>
<dbReference type="Gene3D" id="1.20.272.10">
    <property type="match status" value="1"/>
</dbReference>
<dbReference type="EMBL" id="JAGKQM010000006">
    <property type="protein sequence ID" value="KAH0921496.1"/>
    <property type="molecule type" value="Genomic_DNA"/>
</dbReference>
<dbReference type="CDD" id="cd00009">
    <property type="entry name" value="AAA"/>
    <property type="match status" value="1"/>
</dbReference>
<dbReference type="PANTHER" id="PTHR11669:SF67">
    <property type="entry name" value="PROTEIN STICHEL-LIKE 1"/>
    <property type="match status" value="1"/>
</dbReference>
<keyword evidence="4" id="KW-0862">Zinc</keyword>
<dbReference type="CDD" id="cd18137">
    <property type="entry name" value="HLD_clamp_pol_III_gamma_tau"/>
    <property type="match status" value="1"/>
</dbReference>
<dbReference type="SMART" id="SM00382">
    <property type="entry name" value="AAA"/>
    <property type="match status" value="1"/>
</dbReference>
<sequence>MSGLKISDPSKLHLKRELTQIRKVSKCLRDPGTSSSWKSPLTSSRSVPVEEELPPSNNNNVALLNQLDSQFRAESSRGKEKEKKVFLYNWKSQKTSSDNDDDDVSDARNGGDLMMFRDKNRFTKKKNRYHHQPKEATSGEETEDFSNSESLGKLTQMLKLKHKNWSRSSSYKFLRATSKRDSSSYTCNSTPALSTTSYNNLYALRSPSTVESLDDDELDVTGSQQGCGIPFYRNLKHRGGCRSCCSPSFSDTLRRKGSSILCGGSHYRRHSHSSGRCNKKLSVVPLLKYGGDDDLSTDFGELDLESQSRLDGRRWSTSCKSHGEEEGSTPDNMQSLSIKYKPMFFDELVGQSTVVQSLMNALKKGRVAGVYLFQGPRGTGKTSTARIFSAALNCDVLANEEMKPCGYCKECSDFMSGKSRDLLELDASKENGGERVRYVLKKLMSLAPPQGSARYKVFVIDECHLLPSKTWLLLLKFLEKPLQRVVFVCVTTELGNVPRSIQSRCQKLLFNKLKDGDIVVRLRKIASDENLDVESQALSLIALNADGSLRDAETMLDQLSLMGKRITVDLVNELVGVVSDENLLELLELALASDTAETVKKARELLDLGADPILMMSQLASLIMDIIAGAYKALDEKYSDAFLDGRNLSEAEIERLKHALKILSEAEKQLRVTTDRSTWFIATLLQLGLMPSPGTTHTSSSRRQSSIATEEHPSSISREVIAYKQRSNLQCSNSASPTSIRKGETTVHEVTSFSSSSEVVENDASISEKLNDIWMKCVDKCHSKTLKQLLYSHGKLLSISEVKAGILVAYIAFGDREIKLRAEGFVRSITNMIETVLRRNVEVRMILLSETELLSSKQTRETEVADSSDTESGYEVPMKRIETIIQEQRLETERLQRTPGSQGLLKPERNQVSPQEDTSYHHHQPNIGSAVSSGLNNEVLKICKMDEAQENQTGKRMEHCPVSPSILHDSNFTNNKDNLGYESVSGRGVCSLLFCWKTQKSPRISKVSSWAKRYFNDQRDLCAFTKKSKEKILVVQWMC</sequence>
<accession>A0ABQ8CWM8</accession>
<dbReference type="Gene3D" id="1.10.8.60">
    <property type="match status" value="1"/>
</dbReference>
<evidence type="ECO:0000256" key="5">
    <source>
        <dbReference type="ARBA" id="ARBA00022840"/>
    </source>
</evidence>
<keyword evidence="5" id="KW-0067">ATP-binding</keyword>
<keyword evidence="3" id="KW-0547">Nucleotide-binding</keyword>